<gene>
    <name evidence="1" type="ORF">IPK02_00500</name>
</gene>
<dbReference type="Proteomes" id="UP000706151">
    <property type="component" value="Unassembled WGS sequence"/>
</dbReference>
<protein>
    <submittedName>
        <fullName evidence="1">Phage baseplate protein</fullName>
    </submittedName>
</protein>
<accession>A0A935T5D0</accession>
<dbReference type="EMBL" id="JADJOT010000001">
    <property type="protein sequence ID" value="MBK7952566.1"/>
    <property type="molecule type" value="Genomic_DNA"/>
</dbReference>
<name>A0A935T5D0_9PROT</name>
<organism evidence="1 2">
    <name type="scientific">Candidatus Accumulibacter affinis</name>
    <dbReference type="NCBI Taxonomy" id="2954384"/>
    <lineage>
        <taxon>Bacteria</taxon>
        <taxon>Pseudomonadati</taxon>
        <taxon>Pseudomonadota</taxon>
        <taxon>Betaproteobacteria</taxon>
        <taxon>Candidatus Accumulibacter</taxon>
    </lineage>
</organism>
<reference evidence="1 2" key="1">
    <citation type="submission" date="2020-10" db="EMBL/GenBank/DDBJ databases">
        <title>Connecting structure to function with the recovery of over 1000 high-quality activated sludge metagenome-assembled genomes encoding full-length rRNA genes using long-read sequencing.</title>
        <authorList>
            <person name="Singleton C.M."/>
            <person name="Petriglieri F."/>
            <person name="Kristensen J.M."/>
            <person name="Kirkegaard R.H."/>
            <person name="Michaelsen T.Y."/>
            <person name="Andersen M.H."/>
            <person name="Karst S.M."/>
            <person name="Dueholm M.S."/>
            <person name="Nielsen P.H."/>
            <person name="Albertsen M."/>
        </authorList>
    </citation>
    <scope>NUCLEOTIDE SEQUENCE [LARGE SCALE GENOMIC DNA]</scope>
    <source>
        <strain evidence="1">Fred_18-Q3-R57-64_BAT3C.720</strain>
    </source>
</reference>
<dbReference type="AlphaFoldDB" id="A0A935T5D0"/>
<proteinExistence type="predicted"/>
<evidence type="ECO:0000313" key="2">
    <source>
        <dbReference type="Proteomes" id="UP000706151"/>
    </source>
</evidence>
<comment type="caution">
    <text evidence="1">The sequence shown here is derived from an EMBL/GenBank/DDBJ whole genome shotgun (WGS) entry which is preliminary data.</text>
</comment>
<sequence length="248" mass="27021">MQPLSASQILALWDAGQTRHPIDRALLALALAMPEEAPDELADRPVGWRDVNLLALRNATFGSALDGYAACPSCGSLMEFSLDGATLLSQLSAPLRDARVRVGGRQWRLPSSRDQAMILDAPDPETAVLTLLDRCLIDDPRQPDRPATVDTRKMPEITTSPALISELESRMEALDPAANIRLGMRCTDCGHVWDAVLDIGTCLWDEICSRARQLLESVHRLAGAYGWPEAAILALSPARRAAYLNMIG</sequence>
<evidence type="ECO:0000313" key="1">
    <source>
        <dbReference type="EMBL" id="MBK7952566.1"/>
    </source>
</evidence>